<dbReference type="SMART" id="SM00220">
    <property type="entry name" value="S_TKc"/>
    <property type="match status" value="1"/>
</dbReference>
<proteinExistence type="predicted"/>
<feature type="compositionally biased region" description="Basic and acidic residues" evidence="9">
    <location>
        <begin position="729"/>
        <end position="740"/>
    </location>
</feature>
<feature type="compositionally biased region" description="Low complexity" evidence="9">
    <location>
        <begin position="1076"/>
        <end position="1091"/>
    </location>
</feature>
<keyword evidence="5" id="KW-0418">Kinase</keyword>
<evidence type="ECO:0000313" key="12">
    <source>
        <dbReference type="Proteomes" id="UP000008063"/>
    </source>
</evidence>
<feature type="compositionally biased region" description="Low complexity" evidence="9">
    <location>
        <begin position="1205"/>
        <end position="1214"/>
    </location>
</feature>
<evidence type="ECO:0000256" key="9">
    <source>
        <dbReference type="SAM" id="MobiDB-lite"/>
    </source>
</evidence>
<feature type="region of interest" description="Disordered" evidence="9">
    <location>
        <begin position="850"/>
        <end position="982"/>
    </location>
</feature>
<feature type="compositionally biased region" description="Low complexity" evidence="9">
    <location>
        <begin position="677"/>
        <end position="692"/>
    </location>
</feature>
<gene>
    <name evidence="11" type="ORF">SERLA73DRAFT_68122</name>
</gene>
<evidence type="ECO:0000256" key="7">
    <source>
        <dbReference type="ARBA" id="ARBA00047899"/>
    </source>
</evidence>
<feature type="compositionally biased region" description="Polar residues" evidence="9">
    <location>
        <begin position="1001"/>
        <end position="1010"/>
    </location>
</feature>
<feature type="region of interest" description="Disordered" evidence="9">
    <location>
        <begin position="479"/>
        <end position="499"/>
    </location>
</feature>
<dbReference type="PANTHER" id="PTHR22967:SF57">
    <property type="entry name" value="AUXILIN, ISOFORM A-RELATED"/>
    <property type="match status" value="1"/>
</dbReference>
<dbReference type="GO" id="GO:0007015">
    <property type="term" value="P:actin filament organization"/>
    <property type="evidence" value="ECO:0007669"/>
    <property type="project" value="TreeGrafter"/>
</dbReference>
<dbReference type="Proteomes" id="UP000008063">
    <property type="component" value="Unassembled WGS sequence"/>
</dbReference>
<dbReference type="InParanoid" id="F8PGZ9"/>
<evidence type="ECO:0000259" key="10">
    <source>
        <dbReference type="PROSITE" id="PS50011"/>
    </source>
</evidence>
<dbReference type="PROSITE" id="PS50011">
    <property type="entry name" value="PROTEIN_KINASE_DOM"/>
    <property type="match status" value="1"/>
</dbReference>
<dbReference type="GO" id="GO:0005524">
    <property type="term" value="F:ATP binding"/>
    <property type="evidence" value="ECO:0007669"/>
    <property type="project" value="UniProtKB-KW"/>
</dbReference>
<feature type="domain" description="Protein kinase" evidence="10">
    <location>
        <begin position="33"/>
        <end position="306"/>
    </location>
</feature>
<dbReference type="SUPFAM" id="SSF56112">
    <property type="entry name" value="Protein kinase-like (PK-like)"/>
    <property type="match status" value="1"/>
</dbReference>
<evidence type="ECO:0000256" key="4">
    <source>
        <dbReference type="ARBA" id="ARBA00022741"/>
    </source>
</evidence>
<comment type="catalytic activity">
    <reaction evidence="7">
        <text>L-threonyl-[protein] + ATP = O-phospho-L-threonyl-[protein] + ADP + H(+)</text>
        <dbReference type="Rhea" id="RHEA:46608"/>
        <dbReference type="Rhea" id="RHEA-COMP:11060"/>
        <dbReference type="Rhea" id="RHEA-COMP:11605"/>
        <dbReference type="ChEBI" id="CHEBI:15378"/>
        <dbReference type="ChEBI" id="CHEBI:30013"/>
        <dbReference type="ChEBI" id="CHEBI:30616"/>
        <dbReference type="ChEBI" id="CHEBI:61977"/>
        <dbReference type="ChEBI" id="CHEBI:456216"/>
        <dbReference type="EC" id="2.7.11.1"/>
    </reaction>
</comment>
<keyword evidence="4" id="KW-0547">Nucleotide-binding</keyword>
<name>F8PGZ9_SERL3</name>
<dbReference type="GO" id="GO:0004674">
    <property type="term" value="F:protein serine/threonine kinase activity"/>
    <property type="evidence" value="ECO:0007669"/>
    <property type="project" value="UniProtKB-KW"/>
</dbReference>
<dbReference type="GO" id="GO:0000147">
    <property type="term" value="P:actin cortical patch assembly"/>
    <property type="evidence" value="ECO:0007669"/>
    <property type="project" value="TreeGrafter"/>
</dbReference>
<organism evidence="12">
    <name type="scientific">Serpula lacrymans var. lacrymans (strain S7.3)</name>
    <name type="common">Dry rot fungus</name>
    <dbReference type="NCBI Taxonomy" id="936435"/>
    <lineage>
        <taxon>Eukaryota</taxon>
        <taxon>Fungi</taxon>
        <taxon>Dikarya</taxon>
        <taxon>Basidiomycota</taxon>
        <taxon>Agaricomycotina</taxon>
        <taxon>Agaricomycetes</taxon>
        <taxon>Agaricomycetidae</taxon>
        <taxon>Boletales</taxon>
        <taxon>Coniophorineae</taxon>
        <taxon>Serpulaceae</taxon>
        <taxon>Serpula</taxon>
    </lineage>
</organism>
<evidence type="ECO:0000256" key="3">
    <source>
        <dbReference type="ARBA" id="ARBA00022679"/>
    </source>
</evidence>
<feature type="compositionally biased region" description="Polar residues" evidence="9">
    <location>
        <begin position="1191"/>
        <end position="1200"/>
    </location>
</feature>
<dbReference type="EMBL" id="GL945474">
    <property type="protein sequence ID" value="EGO04436.1"/>
    <property type="molecule type" value="Genomic_DNA"/>
</dbReference>
<dbReference type="GO" id="GO:0005737">
    <property type="term" value="C:cytoplasm"/>
    <property type="evidence" value="ECO:0007669"/>
    <property type="project" value="TreeGrafter"/>
</dbReference>
<feature type="compositionally biased region" description="Polar residues" evidence="9">
    <location>
        <begin position="850"/>
        <end position="874"/>
    </location>
</feature>
<feature type="compositionally biased region" description="Polar residues" evidence="9">
    <location>
        <begin position="1051"/>
        <end position="1075"/>
    </location>
</feature>
<dbReference type="InterPro" id="IPR000719">
    <property type="entry name" value="Prot_kinase_dom"/>
</dbReference>
<evidence type="ECO:0000256" key="5">
    <source>
        <dbReference type="ARBA" id="ARBA00022777"/>
    </source>
</evidence>
<sequence>MAQQQAYVAYANTNTDKGTLAPGQTISVNKYTVQVERYLSQGGFAHVYLVRTSTPIYNTTHHVLKRIAVANEAMLSEVRKEVDIMRILKGHPNIVHLIDAAWHRMANGMYEVFILMEYCSGGGIIDMMNRRLRERLTEAEILQIFVDVCEGVAAMHNLRPALLHRDLKVENILQSSPTSFKICDFGSATPVAAKPPSNQQEIRTLEADINRYTTQQYRAPEMIDLFLRRLIDEKSDVWALGVLLYKLCYYTTPFEEHGQLAILNVQYRIPPYPVYSNQMNTLIGSMLREHGTQRPSVFEILVHVHLLRGSKSRFTYNLPPPQCIKTRAGQPSPVPPTPVLENTIIYHPLSSANVQEYGPVMTKSSSSAIQAREKVLEAISPMRRGRPTVSQQNHSTLVSHTPSLQKGTLQTQDKGMIKKWLDDESSFKEDKPLKSMQKSLTSGHPVRLYNFGMAPQRQPNMTSSVPSAFKDAWNIEARASETTDGDNQTTQAGFGDSFAEKMSGTFNGLNIGSTANAGGSEKLPSWLTPGQGSRNTKIAITKGKDAFEGLGLSNTHTTPAPTLGEARKLRTGLAVVNRQHRAPLTLNPSYKPSPSPVPRPTPSPLLMEKQAPVDLSSRSSPYNPVVSATSSSNSPKLQPLTDLPPEARFPSLEELNATFGSSTATYNITSLVHSTTQPESQGRPSGGSSQSPSPAPPLSIRPNALRVPAGLSRGRNGVLSERVAGTVMREAEEPQKRLIDFGDDDSTTQNRSSRPVTRPSLSRKHRSNVAIRPPPQRQAGKDTSGSLSDAASLASLASIRPEPKDWLTGADETLISTVNESMFASMATGSRETPFLREFTSKRSSFIEINNVQIPSPQEAVTSQSSPPQKTPNVPSSPRKKHSKSSGSGERKLPEVSTSTSPKKDNELFGSAMRIPYKYPDVPVDNMSPTVSRSPQPDKWGSSSSGEDGPDDAIGFAPPKLAEKTDPTRRRKTKGRQSSVHDLVDLWGGGVVHTKERDKSCTQSPANTAFTEPVLGTKLQQSRSLAGTTFSKPRSTSPQPMLSRTLDIPTHATTNSNPSPASPKRLSTSQHTKQMSTFKSTSSTAATVSTAPGRFRPQSMFVFPMSGSNSEGIVDIPSIPTGLAVPHDKSQGRTSRRTSITDMVQRYEAIGSKDKGPASGLIPVVPTLAAFKTVNPSSAGVNRRSEEIKTQETSTSSTRALPSKPTLDTTQTLQPPNPSPTRRAPSPVEDTRSQSPDKPYQGVGKLIDQWQRKTADNGVPRDPVSRRGGILKRGPVSGGALRG</sequence>
<feature type="compositionally biased region" description="Polar residues" evidence="9">
    <location>
        <begin position="480"/>
        <end position="492"/>
    </location>
</feature>
<dbReference type="Pfam" id="PF00069">
    <property type="entry name" value="Pkinase"/>
    <property type="match status" value="1"/>
</dbReference>
<evidence type="ECO:0000256" key="1">
    <source>
        <dbReference type="ARBA" id="ARBA00012513"/>
    </source>
</evidence>
<dbReference type="Gene3D" id="1.10.510.10">
    <property type="entry name" value="Transferase(Phosphotransferase) domain 1"/>
    <property type="match status" value="1"/>
</dbReference>
<feature type="compositionally biased region" description="Polar residues" evidence="9">
    <location>
        <begin position="1018"/>
        <end position="1042"/>
    </location>
</feature>
<accession>F8PGZ9</accession>
<dbReference type="OrthoDB" id="2018507at2759"/>
<feature type="region of interest" description="Disordered" evidence="9">
    <location>
        <begin position="725"/>
        <end position="789"/>
    </location>
</feature>
<keyword evidence="2" id="KW-0723">Serine/threonine-protein kinase</keyword>
<feature type="region of interest" description="Disordered" evidence="9">
    <location>
        <begin position="385"/>
        <end position="411"/>
    </location>
</feature>
<feature type="compositionally biased region" description="Pro residues" evidence="9">
    <location>
        <begin position="591"/>
        <end position="603"/>
    </location>
</feature>
<protein>
    <recommendedName>
        <fullName evidence="1">non-specific serine/threonine protein kinase</fullName>
        <ecNumber evidence="1">2.7.11.1</ecNumber>
    </recommendedName>
</protein>
<feature type="compositionally biased region" description="Polar residues" evidence="9">
    <location>
        <begin position="388"/>
        <end position="411"/>
    </location>
</feature>
<feature type="region of interest" description="Disordered" evidence="9">
    <location>
        <begin position="994"/>
        <end position="1091"/>
    </location>
</feature>
<keyword evidence="3" id="KW-0808">Transferase</keyword>
<evidence type="ECO:0000256" key="2">
    <source>
        <dbReference type="ARBA" id="ARBA00022527"/>
    </source>
</evidence>
<dbReference type="HOGENOM" id="CLU_003223_0_0_1"/>
<keyword evidence="12" id="KW-1185">Reference proteome</keyword>
<dbReference type="InterPro" id="IPR011009">
    <property type="entry name" value="Kinase-like_dom_sf"/>
</dbReference>
<feature type="region of interest" description="Disordered" evidence="9">
    <location>
        <begin position="578"/>
        <end position="647"/>
    </location>
</feature>
<evidence type="ECO:0000313" key="11">
    <source>
        <dbReference type="EMBL" id="EGO04436.1"/>
    </source>
</evidence>
<feature type="region of interest" description="Disordered" evidence="9">
    <location>
        <begin position="1176"/>
        <end position="1283"/>
    </location>
</feature>
<dbReference type="PANTHER" id="PTHR22967">
    <property type="entry name" value="SERINE/THREONINE PROTEIN KINASE"/>
    <property type="match status" value="1"/>
</dbReference>
<dbReference type="STRING" id="936435.F8PGZ9"/>
<comment type="catalytic activity">
    <reaction evidence="8">
        <text>L-seryl-[protein] + ATP = O-phospho-L-seryl-[protein] + ADP + H(+)</text>
        <dbReference type="Rhea" id="RHEA:17989"/>
        <dbReference type="Rhea" id="RHEA-COMP:9863"/>
        <dbReference type="Rhea" id="RHEA-COMP:11604"/>
        <dbReference type="ChEBI" id="CHEBI:15378"/>
        <dbReference type="ChEBI" id="CHEBI:29999"/>
        <dbReference type="ChEBI" id="CHEBI:30616"/>
        <dbReference type="ChEBI" id="CHEBI:83421"/>
        <dbReference type="ChEBI" id="CHEBI:456216"/>
        <dbReference type="EC" id="2.7.11.1"/>
    </reaction>
</comment>
<feature type="compositionally biased region" description="Polar residues" evidence="9">
    <location>
        <begin position="616"/>
        <end position="636"/>
    </location>
</feature>
<feature type="region of interest" description="Disordered" evidence="9">
    <location>
        <begin position="673"/>
        <end position="702"/>
    </location>
</feature>
<reference evidence="12" key="1">
    <citation type="journal article" date="2011" name="Science">
        <title>The plant cell wall-decomposing machinery underlies the functional diversity of forest fungi.</title>
        <authorList>
            <person name="Eastwood D.C."/>
            <person name="Floudas D."/>
            <person name="Binder M."/>
            <person name="Majcherczyk A."/>
            <person name="Schneider P."/>
            <person name="Aerts A."/>
            <person name="Asiegbu F.O."/>
            <person name="Baker S.E."/>
            <person name="Barry K."/>
            <person name="Bendiksby M."/>
            <person name="Blumentritt M."/>
            <person name="Coutinho P.M."/>
            <person name="Cullen D."/>
            <person name="de Vries R.P."/>
            <person name="Gathman A."/>
            <person name="Goodell B."/>
            <person name="Henrissat B."/>
            <person name="Ihrmark K."/>
            <person name="Kauserud H."/>
            <person name="Kohler A."/>
            <person name="LaButti K."/>
            <person name="Lapidus A."/>
            <person name="Lavin J.L."/>
            <person name="Lee Y.-H."/>
            <person name="Lindquist E."/>
            <person name="Lilly W."/>
            <person name="Lucas S."/>
            <person name="Morin E."/>
            <person name="Murat C."/>
            <person name="Oguiza J.A."/>
            <person name="Park J."/>
            <person name="Pisabarro A.G."/>
            <person name="Riley R."/>
            <person name="Rosling A."/>
            <person name="Salamov A."/>
            <person name="Schmidt O."/>
            <person name="Schmutz J."/>
            <person name="Skrede I."/>
            <person name="Stenlid J."/>
            <person name="Wiebenga A."/>
            <person name="Xie X."/>
            <person name="Kuees U."/>
            <person name="Hibbett D.S."/>
            <person name="Hoffmeister D."/>
            <person name="Hoegberg N."/>
            <person name="Martin F."/>
            <person name="Grigoriev I.V."/>
            <person name="Watkinson S.C."/>
        </authorList>
    </citation>
    <scope>NUCLEOTIDE SEQUENCE [LARGE SCALE GENOMIC DNA]</scope>
    <source>
        <strain evidence="12">strain S7.3</strain>
    </source>
</reference>
<dbReference type="OMA" id="PEMIDVH"/>
<dbReference type="EC" id="2.7.11.1" evidence="1"/>
<evidence type="ECO:0000256" key="6">
    <source>
        <dbReference type="ARBA" id="ARBA00022840"/>
    </source>
</evidence>
<keyword evidence="6" id="KW-0067">ATP-binding</keyword>
<evidence type="ECO:0000256" key="8">
    <source>
        <dbReference type="ARBA" id="ARBA00048679"/>
    </source>
</evidence>